<evidence type="ECO:0000256" key="12">
    <source>
        <dbReference type="ARBA" id="ARBA00023136"/>
    </source>
</evidence>
<evidence type="ECO:0000256" key="2">
    <source>
        <dbReference type="ARBA" id="ARBA00004370"/>
    </source>
</evidence>
<comment type="similarity">
    <text evidence="4">Belongs to the cytochrome P450 family.</text>
</comment>
<feature type="region of interest" description="Disordered" evidence="14">
    <location>
        <begin position="925"/>
        <end position="1005"/>
    </location>
</feature>
<dbReference type="PRINTS" id="PR00385">
    <property type="entry name" value="P450"/>
</dbReference>
<dbReference type="Proteomes" id="UP000559256">
    <property type="component" value="Unassembled WGS sequence"/>
</dbReference>
<keyword evidence="6" id="KW-0812">Transmembrane</keyword>
<dbReference type="Gene3D" id="1.10.630.10">
    <property type="entry name" value="Cytochrome P450"/>
    <property type="match status" value="1"/>
</dbReference>
<feature type="region of interest" description="Disordered" evidence="14">
    <location>
        <begin position="691"/>
        <end position="711"/>
    </location>
</feature>
<keyword evidence="10 13" id="KW-0408">Iron</keyword>
<keyword evidence="9" id="KW-0560">Oxidoreductase</keyword>
<comment type="cofactor">
    <cofactor evidence="1 13">
        <name>heme</name>
        <dbReference type="ChEBI" id="CHEBI:30413"/>
    </cofactor>
</comment>
<reference evidence="15 16" key="1">
    <citation type="journal article" date="2020" name="ISME J.">
        <title>Uncovering the hidden diversity of litter-decomposition mechanisms in mushroom-forming fungi.</title>
        <authorList>
            <person name="Floudas D."/>
            <person name="Bentzer J."/>
            <person name="Ahren D."/>
            <person name="Johansson T."/>
            <person name="Persson P."/>
            <person name="Tunlid A."/>
        </authorList>
    </citation>
    <scope>NUCLEOTIDE SEQUENCE [LARGE SCALE GENOMIC DNA]</scope>
    <source>
        <strain evidence="15 16">CBS 291.85</strain>
    </source>
</reference>
<dbReference type="PANTHER" id="PTHR24305">
    <property type="entry name" value="CYTOCHROME P450"/>
    <property type="match status" value="1"/>
</dbReference>
<keyword evidence="5 13" id="KW-0349">Heme</keyword>
<feature type="compositionally biased region" description="Low complexity" evidence="14">
    <location>
        <begin position="981"/>
        <end position="1005"/>
    </location>
</feature>
<dbReference type="InterPro" id="IPR036396">
    <property type="entry name" value="Cyt_P450_sf"/>
</dbReference>
<dbReference type="AlphaFoldDB" id="A0A8H5H0F1"/>
<evidence type="ECO:0000256" key="11">
    <source>
        <dbReference type="ARBA" id="ARBA00023033"/>
    </source>
</evidence>
<dbReference type="PANTHER" id="PTHR24305:SF166">
    <property type="entry name" value="CYTOCHROME P450 12A4, MITOCHONDRIAL-RELATED"/>
    <property type="match status" value="1"/>
</dbReference>
<dbReference type="InterPro" id="IPR002403">
    <property type="entry name" value="Cyt_P450_E_grp-IV"/>
</dbReference>
<comment type="caution">
    <text evidence="15">The sequence shown here is derived from an EMBL/GenBank/DDBJ whole genome shotgun (WGS) entry which is preliminary data.</text>
</comment>
<proteinExistence type="inferred from homology"/>
<evidence type="ECO:0000256" key="1">
    <source>
        <dbReference type="ARBA" id="ARBA00001971"/>
    </source>
</evidence>
<evidence type="ECO:0000256" key="13">
    <source>
        <dbReference type="PIRSR" id="PIRSR602403-1"/>
    </source>
</evidence>
<evidence type="ECO:0000256" key="8">
    <source>
        <dbReference type="ARBA" id="ARBA00022989"/>
    </source>
</evidence>
<dbReference type="Gene3D" id="3.30.900.20">
    <property type="match status" value="1"/>
</dbReference>
<evidence type="ECO:0000256" key="5">
    <source>
        <dbReference type="ARBA" id="ARBA00022617"/>
    </source>
</evidence>
<gene>
    <name evidence="15" type="ORF">D9758_004650</name>
</gene>
<feature type="compositionally biased region" description="Acidic residues" evidence="14">
    <location>
        <begin position="774"/>
        <end position="827"/>
    </location>
</feature>
<keyword evidence="7 13" id="KW-0479">Metal-binding</keyword>
<keyword evidence="11" id="KW-0503">Monooxygenase</keyword>
<dbReference type="EMBL" id="JAACJM010000002">
    <property type="protein sequence ID" value="KAF5374320.1"/>
    <property type="molecule type" value="Genomic_DNA"/>
</dbReference>
<evidence type="ECO:0000256" key="9">
    <source>
        <dbReference type="ARBA" id="ARBA00023002"/>
    </source>
</evidence>
<evidence type="ECO:0000256" key="6">
    <source>
        <dbReference type="ARBA" id="ARBA00022692"/>
    </source>
</evidence>
<evidence type="ECO:0000256" key="14">
    <source>
        <dbReference type="SAM" id="MobiDB-lite"/>
    </source>
</evidence>
<dbReference type="OrthoDB" id="1470350at2759"/>
<organism evidence="15 16">
    <name type="scientific">Tetrapyrgos nigripes</name>
    <dbReference type="NCBI Taxonomy" id="182062"/>
    <lineage>
        <taxon>Eukaryota</taxon>
        <taxon>Fungi</taxon>
        <taxon>Dikarya</taxon>
        <taxon>Basidiomycota</taxon>
        <taxon>Agaricomycotina</taxon>
        <taxon>Agaricomycetes</taxon>
        <taxon>Agaricomycetidae</taxon>
        <taxon>Agaricales</taxon>
        <taxon>Marasmiineae</taxon>
        <taxon>Marasmiaceae</taxon>
        <taxon>Tetrapyrgos</taxon>
    </lineage>
</organism>
<dbReference type="InterPro" id="IPR001128">
    <property type="entry name" value="Cyt_P450"/>
</dbReference>
<dbReference type="SUPFAM" id="SSF48264">
    <property type="entry name" value="Cytochrome P450"/>
    <property type="match status" value="1"/>
</dbReference>
<dbReference type="GO" id="GO:0004497">
    <property type="term" value="F:monooxygenase activity"/>
    <property type="evidence" value="ECO:0007669"/>
    <property type="project" value="UniProtKB-KW"/>
</dbReference>
<evidence type="ECO:0008006" key="17">
    <source>
        <dbReference type="Google" id="ProtNLM"/>
    </source>
</evidence>
<dbReference type="Pfam" id="PF00067">
    <property type="entry name" value="p450"/>
    <property type="match status" value="1"/>
</dbReference>
<dbReference type="InterPro" id="IPR053729">
    <property type="entry name" value="MAD2L1BP_domain_sf"/>
</dbReference>
<evidence type="ECO:0000256" key="10">
    <source>
        <dbReference type="ARBA" id="ARBA00023004"/>
    </source>
</evidence>
<evidence type="ECO:0000256" key="3">
    <source>
        <dbReference type="ARBA" id="ARBA00004721"/>
    </source>
</evidence>
<evidence type="ECO:0000313" key="16">
    <source>
        <dbReference type="Proteomes" id="UP000559256"/>
    </source>
</evidence>
<evidence type="ECO:0000256" key="4">
    <source>
        <dbReference type="ARBA" id="ARBA00010617"/>
    </source>
</evidence>
<dbReference type="GO" id="GO:0016020">
    <property type="term" value="C:membrane"/>
    <property type="evidence" value="ECO:0007669"/>
    <property type="project" value="UniProtKB-SubCell"/>
</dbReference>
<feature type="region of interest" description="Disordered" evidence="14">
    <location>
        <begin position="763"/>
        <end position="846"/>
    </location>
</feature>
<name>A0A8H5H0F1_9AGAR</name>
<dbReference type="GO" id="GO:0005506">
    <property type="term" value="F:iron ion binding"/>
    <property type="evidence" value="ECO:0007669"/>
    <property type="project" value="InterPro"/>
</dbReference>
<feature type="compositionally biased region" description="Polar residues" evidence="14">
    <location>
        <begin position="950"/>
        <end position="971"/>
    </location>
</feature>
<dbReference type="PRINTS" id="PR00465">
    <property type="entry name" value="EP450IV"/>
</dbReference>
<dbReference type="GO" id="GO:0016705">
    <property type="term" value="F:oxidoreductase activity, acting on paired donors, with incorporation or reduction of molecular oxygen"/>
    <property type="evidence" value="ECO:0007669"/>
    <property type="project" value="InterPro"/>
</dbReference>
<dbReference type="GO" id="GO:0020037">
    <property type="term" value="F:heme binding"/>
    <property type="evidence" value="ECO:0007669"/>
    <property type="project" value="InterPro"/>
</dbReference>
<accession>A0A8H5H0F1</accession>
<feature type="region of interest" description="Disordered" evidence="14">
    <location>
        <begin position="1016"/>
        <end position="1035"/>
    </location>
</feature>
<dbReference type="InterPro" id="IPR050121">
    <property type="entry name" value="Cytochrome_P450_monoxygenase"/>
</dbReference>
<evidence type="ECO:0000313" key="15">
    <source>
        <dbReference type="EMBL" id="KAF5374320.1"/>
    </source>
</evidence>
<keyword evidence="12" id="KW-0472">Membrane</keyword>
<comment type="pathway">
    <text evidence="3">Secondary metabolite biosynthesis; terpenoid biosynthesis.</text>
</comment>
<keyword evidence="8" id="KW-1133">Transmembrane helix</keyword>
<feature type="compositionally biased region" description="Gly residues" evidence="14">
    <location>
        <begin position="927"/>
        <end position="940"/>
    </location>
</feature>
<sequence>MLHSLPPVWPAEWRPDPSNVVAAIAAMCLLWIFVEIVKLNSRREEVANIRGPLSSSWLYGSLVELLLSDRYGEHEFRWQSQFGNVYCVAGCLGQKRLVISDHISLRYILNDPQLFARSTFARRVSWVLSGDRNIFAVSYKDHRRIRNVFNNAFSLASIRQILPVFQECSHKLIQKVEELRNSAEHVNESTSTELDIYQLLQNVTLDTIGAGGVDYDFNAIESPSHEIAQSHHNVLSIAAGRSRAMLIADRLIALLPDIVFKAALFIPSNESRILRNFKALADQFSKSLVRDKEAAFRMGQEGGSDILSVSVDTNCRMEGNAKLSEPEVCHQVSVLLVAGQETAGNTLSWALYELSKHPHWQDKIRAELSEVWERTGRNLSYSELESLPNTNAFLKETIRLYPGVPLSERQVTQDTMIPLSKPIVTTEGKSIEEIAVRKGQIIYIATAAYNRNKDIWGSDAHEFKPERWSDEGHIKDKVRSLGSLGPYANLLSFLGGPFACIGWRFALLELQVLFTDLVRHFEFSLPEESDIKPILATTLLPSGKSEACLLPPPTMPLITPADGPPPSITFNGHSKTTPAKVGKTGKEAVQSEESANEASVSSRIPHVRLDVDVVTDSIAAKLATSFLGHILFLKSQVPFPVLQLARLPGGKTDSRAARQKRDLLDSFDILSSHLDTTFTALATSLARSKSLSLSSGSTNTDTVDDSSTSSGVNLKKQKKIARVYMAIILGPSITSAKTKVIFGVDGLEVKIWGERCDDDGDLLASGLREKGEGEPSDDEEEVEEEEVESGEGEESDSDDDEDAEEPEASDSDSEEGDEDAEQEESDNSDPQQHYVSHTTASGPKLMPISIHAQEQQTIRLADRLLSRTLAEAEGEGRGMASDMAPTQTHILILAPRRFAHPAWIPRQNENVRKKLDGAVKEFEEELGGVGGTKEGGGGEGVEGKMEGVGSASTTKPSNGSGVSKRNRNNPNRHPVEGVWISSSKASTGTASALGDGSTSQTQTQTECEYEFVDVTNRNGNANGLGSGEVNEDEVDEDDEMIWWSWDGKIVGFADW</sequence>
<comment type="subcellular location">
    <subcellularLocation>
        <location evidence="2">Membrane</location>
    </subcellularLocation>
</comment>
<feature type="binding site" description="axial binding residue" evidence="13">
    <location>
        <position position="500"/>
    </location>
    <ligand>
        <name>heme</name>
        <dbReference type="ChEBI" id="CHEBI:30413"/>
    </ligand>
    <ligandPart>
        <name>Fe</name>
        <dbReference type="ChEBI" id="CHEBI:18248"/>
    </ligandPart>
</feature>
<evidence type="ECO:0000256" key="7">
    <source>
        <dbReference type="ARBA" id="ARBA00022723"/>
    </source>
</evidence>
<protein>
    <recommendedName>
        <fullName evidence="17">Cytochrome P450</fullName>
    </recommendedName>
</protein>
<keyword evidence="16" id="KW-1185">Reference proteome</keyword>
<feature type="compositionally biased region" description="Polar residues" evidence="14">
    <location>
        <begin position="828"/>
        <end position="841"/>
    </location>
</feature>